<proteinExistence type="predicted"/>
<dbReference type="EMBL" id="UINC01128267">
    <property type="protein sequence ID" value="SVD07908.1"/>
    <property type="molecule type" value="Genomic_DNA"/>
</dbReference>
<dbReference type="AlphaFoldDB" id="A0A382SFF7"/>
<dbReference type="Gene3D" id="2.40.160.20">
    <property type="match status" value="1"/>
</dbReference>
<evidence type="ECO:0008006" key="2">
    <source>
        <dbReference type="Google" id="ProtNLM"/>
    </source>
</evidence>
<sequence length="175" mass="19612">MFKKTFILFYLLTSPVLATGYDVFAIGMYDVKFDGSQTNTSTDFRYERRFDNSLFEIGPESENFFHLKPFAGIELTSDSAAYFIGGIYLEDNLGTLFVGEESNVIFTPSFGAGYYDDGDGKKLGNNIEFRTTLEVSYELENKNRLGLSFGHISNANLGDKNPGVEIISLSYQVPF</sequence>
<dbReference type="Pfam" id="PF09411">
    <property type="entry name" value="PagL"/>
    <property type="match status" value="1"/>
</dbReference>
<accession>A0A382SFF7</accession>
<organism evidence="1">
    <name type="scientific">marine metagenome</name>
    <dbReference type="NCBI Taxonomy" id="408172"/>
    <lineage>
        <taxon>unclassified sequences</taxon>
        <taxon>metagenomes</taxon>
        <taxon>ecological metagenomes</taxon>
    </lineage>
</organism>
<name>A0A382SFF7_9ZZZZ</name>
<evidence type="ECO:0000313" key="1">
    <source>
        <dbReference type="EMBL" id="SVD07908.1"/>
    </source>
</evidence>
<reference evidence="1" key="1">
    <citation type="submission" date="2018-05" db="EMBL/GenBank/DDBJ databases">
        <authorList>
            <person name="Lanie J.A."/>
            <person name="Ng W.-L."/>
            <person name="Kazmierczak K.M."/>
            <person name="Andrzejewski T.M."/>
            <person name="Davidsen T.M."/>
            <person name="Wayne K.J."/>
            <person name="Tettelin H."/>
            <person name="Glass J.I."/>
            <person name="Rusch D."/>
            <person name="Podicherti R."/>
            <person name="Tsui H.-C.T."/>
            <person name="Winkler M.E."/>
        </authorList>
    </citation>
    <scope>NUCLEOTIDE SEQUENCE</scope>
</reference>
<protein>
    <recommendedName>
        <fullName evidence="2">Acyloxyacyl hydrolase</fullName>
    </recommendedName>
</protein>
<gene>
    <name evidence="1" type="ORF">METZ01_LOCUS360762</name>
</gene>
<dbReference type="InterPro" id="IPR018550">
    <property type="entry name" value="Lipid-A_deacylase-rel"/>
</dbReference>